<evidence type="ECO:0000256" key="5">
    <source>
        <dbReference type="ARBA" id="ARBA00022898"/>
    </source>
</evidence>
<comment type="cofactor">
    <cofactor evidence="1">
        <name>pyridoxal 5'-phosphate</name>
        <dbReference type="ChEBI" id="CHEBI:597326"/>
    </cofactor>
</comment>
<comment type="caution">
    <text evidence="7">The sequence shown here is derived from an EMBL/GenBank/DDBJ whole genome shotgun (WGS) entry which is preliminary data.</text>
</comment>
<dbReference type="PANTHER" id="PTHR43807:SF20">
    <property type="entry name" value="FI04487P"/>
    <property type="match status" value="1"/>
</dbReference>
<evidence type="ECO:0000256" key="4">
    <source>
        <dbReference type="ARBA" id="ARBA00022679"/>
    </source>
</evidence>
<keyword evidence="4 7" id="KW-0808">Transferase</keyword>
<comment type="similarity">
    <text evidence="2">Belongs to the class-I pyridoxal-phosphate-dependent aminotransferase family.</text>
</comment>
<evidence type="ECO:0000313" key="8">
    <source>
        <dbReference type="Proteomes" id="UP000233249"/>
    </source>
</evidence>
<dbReference type="GO" id="GO:0016212">
    <property type="term" value="F:kynurenine-oxoglutarate transaminase activity"/>
    <property type="evidence" value="ECO:0007669"/>
    <property type="project" value="TreeGrafter"/>
</dbReference>
<dbReference type="RefSeq" id="WP_101174452.1">
    <property type="nucleotide sequence ID" value="NZ_JAKRKB010000027.1"/>
</dbReference>
<dbReference type="OrthoDB" id="9763453at2"/>
<sequence>MTDHRIARRVAHMNHSIFAELSARAERTGAINLGQGFPDEDGPAAMLEAAREEILRGHNQYAPLRGTGELREAVAGERARRLGQRWDPSTEVCVTAGATEGIMAAVLGLVNPGDEVIVLDPFYDSYGAAIAFAGARRVAVPLRAEGDTWAIDAAAVEAAVTPRTTALILNNPHNPTGSLFTAEQLEALAEVARRHRLVVISDEVYERLLAPGCEFVPTASVRGLRERTLTVSSAAKTFNVTGWKTGWLLGEEALVDAATRAKQFLTFVSVTPFQAAVAHALREEDAWVARWAEALGERRQMLRRALESRGWRVHATHGSYFLVARQPDGACVPEGVVALPVGALSDDPRRWEGYFRFAFCKSREAMEEACRRLEHQ</sequence>
<dbReference type="InterPro" id="IPR015422">
    <property type="entry name" value="PyrdxlP-dep_Trfase_small"/>
</dbReference>
<evidence type="ECO:0000313" key="7">
    <source>
        <dbReference type="EMBL" id="PKF67689.1"/>
    </source>
</evidence>
<dbReference type="Gene3D" id="3.90.1150.10">
    <property type="entry name" value="Aspartate Aminotransferase, domain 1"/>
    <property type="match status" value="1"/>
</dbReference>
<dbReference type="InterPro" id="IPR015424">
    <property type="entry name" value="PyrdxlP-dep_Trfase"/>
</dbReference>
<evidence type="ECO:0000259" key="6">
    <source>
        <dbReference type="Pfam" id="PF00155"/>
    </source>
</evidence>
<dbReference type="GO" id="GO:0030170">
    <property type="term" value="F:pyridoxal phosphate binding"/>
    <property type="evidence" value="ECO:0007669"/>
    <property type="project" value="InterPro"/>
</dbReference>
<evidence type="ECO:0000256" key="2">
    <source>
        <dbReference type="ARBA" id="ARBA00007441"/>
    </source>
</evidence>
<evidence type="ECO:0000256" key="3">
    <source>
        <dbReference type="ARBA" id="ARBA00022576"/>
    </source>
</evidence>
<protein>
    <submittedName>
        <fullName evidence="7">Aminotransferase</fullName>
    </submittedName>
</protein>
<organism evidence="7 8">
    <name type="scientific">Corynebacterium mastitidis</name>
    <dbReference type="NCBI Taxonomy" id="161890"/>
    <lineage>
        <taxon>Bacteria</taxon>
        <taxon>Bacillati</taxon>
        <taxon>Actinomycetota</taxon>
        <taxon>Actinomycetes</taxon>
        <taxon>Mycobacteriales</taxon>
        <taxon>Corynebacteriaceae</taxon>
        <taxon>Corynebacterium</taxon>
    </lineage>
</organism>
<dbReference type="Gene3D" id="3.40.640.10">
    <property type="entry name" value="Type I PLP-dependent aspartate aminotransferase-like (Major domain)"/>
    <property type="match status" value="1"/>
</dbReference>
<dbReference type="Proteomes" id="UP000233249">
    <property type="component" value="Unassembled WGS sequence"/>
</dbReference>
<dbReference type="InterPro" id="IPR004839">
    <property type="entry name" value="Aminotransferase_I/II_large"/>
</dbReference>
<dbReference type="EMBL" id="PJAF01000056">
    <property type="protein sequence ID" value="PKF67689.1"/>
    <property type="molecule type" value="Genomic_DNA"/>
</dbReference>
<proteinExistence type="inferred from homology"/>
<gene>
    <name evidence="7" type="ORF">CXB45_10995</name>
</gene>
<keyword evidence="5" id="KW-0663">Pyridoxal phosphate</keyword>
<keyword evidence="3 7" id="KW-0032">Aminotransferase</keyword>
<feature type="domain" description="Aminotransferase class I/classII large" evidence="6">
    <location>
        <begin position="30"/>
        <end position="373"/>
    </location>
</feature>
<dbReference type="InterPro" id="IPR051326">
    <property type="entry name" value="Kynurenine-oxoglutarate_AT"/>
</dbReference>
<accession>A0A2N0X4Q6</accession>
<dbReference type="PANTHER" id="PTHR43807">
    <property type="entry name" value="FI04487P"/>
    <property type="match status" value="1"/>
</dbReference>
<dbReference type="CDD" id="cd00609">
    <property type="entry name" value="AAT_like"/>
    <property type="match status" value="1"/>
</dbReference>
<dbReference type="AlphaFoldDB" id="A0A2N0X4Q6"/>
<dbReference type="SUPFAM" id="SSF53383">
    <property type="entry name" value="PLP-dependent transferases"/>
    <property type="match status" value="1"/>
</dbReference>
<reference evidence="7 8" key="1">
    <citation type="submission" date="2017-12" db="EMBL/GenBank/DDBJ databases">
        <title>Corynebacterium mastitidis 16-1433 Genome.</title>
        <authorList>
            <person name="Gulvik C.A."/>
        </authorList>
    </citation>
    <scope>NUCLEOTIDE SEQUENCE [LARGE SCALE GENOMIC DNA]</scope>
    <source>
        <strain evidence="7 8">16-1433</strain>
    </source>
</reference>
<dbReference type="GO" id="GO:0005737">
    <property type="term" value="C:cytoplasm"/>
    <property type="evidence" value="ECO:0007669"/>
    <property type="project" value="TreeGrafter"/>
</dbReference>
<dbReference type="STRING" id="1121365.GCA_000375365_01940"/>
<dbReference type="FunFam" id="3.40.640.10:FF:000033">
    <property type="entry name" value="Aspartate aminotransferase"/>
    <property type="match status" value="1"/>
</dbReference>
<name>A0A2N0X4Q6_9CORY</name>
<dbReference type="Pfam" id="PF00155">
    <property type="entry name" value="Aminotran_1_2"/>
    <property type="match status" value="1"/>
</dbReference>
<dbReference type="InterPro" id="IPR015421">
    <property type="entry name" value="PyrdxlP-dep_Trfase_major"/>
</dbReference>
<evidence type="ECO:0000256" key="1">
    <source>
        <dbReference type="ARBA" id="ARBA00001933"/>
    </source>
</evidence>